<sequence>MMMWGTNTLCPIIAFISVSRGRIPHPQGQWTRPQNLGLSHQTQDGWVVWKCPPPCTGLNPSPFLSFQRK</sequence>
<organism evidence="1 2">
    <name type="scientific">Engystomops pustulosus</name>
    <name type="common">Tungara frog</name>
    <name type="synonym">Physalaemus pustulosus</name>
    <dbReference type="NCBI Taxonomy" id="76066"/>
    <lineage>
        <taxon>Eukaryota</taxon>
        <taxon>Metazoa</taxon>
        <taxon>Chordata</taxon>
        <taxon>Craniata</taxon>
        <taxon>Vertebrata</taxon>
        <taxon>Euteleostomi</taxon>
        <taxon>Amphibia</taxon>
        <taxon>Batrachia</taxon>
        <taxon>Anura</taxon>
        <taxon>Neobatrachia</taxon>
        <taxon>Hyloidea</taxon>
        <taxon>Leptodactylidae</taxon>
        <taxon>Leiuperinae</taxon>
        <taxon>Engystomops</taxon>
    </lineage>
</organism>
<keyword evidence="2" id="KW-1185">Reference proteome</keyword>
<accession>A0AAV6YBW4</accession>
<name>A0AAV6YBW4_ENGPU</name>
<comment type="caution">
    <text evidence="1">The sequence shown here is derived from an EMBL/GenBank/DDBJ whole genome shotgun (WGS) entry which is preliminary data.</text>
</comment>
<dbReference type="AlphaFoldDB" id="A0AAV6YBW4"/>
<evidence type="ECO:0000313" key="2">
    <source>
        <dbReference type="Proteomes" id="UP000824782"/>
    </source>
</evidence>
<proteinExistence type="predicted"/>
<dbReference type="EMBL" id="WNYA01089052">
    <property type="protein sequence ID" value="KAG8534832.1"/>
    <property type="molecule type" value="Genomic_DNA"/>
</dbReference>
<dbReference type="Proteomes" id="UP000824782">
    <property type="component" value="Unassembled WGS sequence"/>
</dbReference>
<reference evidence="1" key="1">
    <citation type="thesis" date="2020" institute="ProQuest LLC" country="789 East Eisenhower Parkway, Ann Arbor, MI, USA">
        <title>Comparative Genomics and Chromosome Evolution.</title>
        <authorList>
            <person name="Mudd A.B."/>
        </authorList>
    </citation>
    <scope>NUCLEOTIDE SEQUENCE</scope>
    <source>
        <strain evidence="1">237g6f4</strain>
        <tissue evidence="1">Blood</tissue>
    </source>
</reference>
<evidence type="ECO:0000313" key="1">
    <source>
        <dbReference type="EMBL" id="KAG8534832.1"/>
    </source>
</evidence>
<gene>
    <name evidence="1" type="ORF">GDO81_030174</name>
</gene>
<protein>
    <submittedName>
        <fullName evidence="1">Uncharacterized protein</fullName>
    </submittedName>
</protein>